<dbReference type="GO" id="GO:0008418">
    <property type="term" value="F:protein-N-terminal asparagine amidohydrolase activity"/>
    <property type="evidence" value="ECO:0007669"/>
    <property type="project" value="InterPro"/>
</dbReference>
<dbReference type="RefSeq" id="XP_003717380.1">
    <property type="nucleotide sequence ID" value="XM_003717332.1"/>
</dbReference>
<dbReference type="AlphaFoldDB" id="G4N8R5"/>
<dbReference type="InterPro" id="IPR039703">
    <property type="entry name" value="Nta1"/>
</dbReference>
<evidence type="ECO:0000313" key="3">
    <source>
        <dbReference type="Proteomes" id="UP000009058"/>
    </source>
</evidence>
<sequence length="541" mass="58357">MRIGCLQFSPQMAAVDDNLNRADAVLNRANPDDLEDLDILVLPAMAFTGQNFLSLRDISPFLEPVGSGISALWARTTALKYNCKVAIGYPEKADSSSSFLLQGAFFNSLLMVNENGETLANYRKQHLDYADKGWAFEGAGGFFHDVIDGLGRVTMGVCTDIDPSETPWHQFEFAFDVLDSEANVVIVSMAWSASALDNPASFHSKPDEPHIATLEHWVKRMEPLIRADREDEIIFVFANRCGSEGDVLYTGSSAVIGICNGEVRVYGVLGRGTKQLLVVDTDEEPSARLVRRSGKRAADDSCNVVGDDLLGPARTVEGLAVPHSSQNICPRSEIDTRELASIHMPESTADISTNAATNIRPKSPKKTRHLACAQTQMPIPNRPYRFNFAMRKPATGNTLVQTITTLVTVEITVAATDGLALDDAASISEEPFALEAAAPDGNAGRRSADDKPFASLDADVKELFDRGLAFGNSVWGAVGGSVEGVEDVASVVDVSAAVVFKLPNPGLGGVESLGPSTEGTGTFKQALREQLQQYIRLYARQ</sequence>
<name>G4N8R5_PYRO7</name>
<accession>G4N8R5</accession>
<proteinExistence type="predicted"/>
<dbReference type="InterPro" id="IPR036526">
    <property type="entry name" value="C-N_Hydrolase_sf"/>
</dbReference>
<reference evidence="2 3" key="1">
    <citation type="journal article" date="2005" name="Nature">
        <title>The genome sequence of the rice blast fungus Magnaporthe grisea.</title>
        <authorList>
            <person name="Dean R.A."/>
            <person name="Talbot N.J."/>
            <person name="Ebbole D.J."/>
            <person name="Farman M.L."/>
            <person name="Mitchell T.K."/>
            <person name="Orbach M.J."/>
            <person name="Thon M."/>
            <person name="Kulkarni R."/>
            <person name="Xu J.R."/>
            <person name="Pan H."/>
            <person name="Read N.D."/>
            <person name="Lee Y.H."/>
            <person name="Carbone I."/>
            <person name="Brown D."/>
            <person name="Oh Y.Y."/>
            <person name="Donofrio N."/>
            <person name="Jeong J.S."/>
            <person name="Soanes D.M."/>
            <person name="Djonovic S."/>
            <person name="Kolomiets E."/>
            <person name="Rehmeyer C."/>
            <person name="Li W."/>
            <person name="Harding M."/>
            <person name="Kim S."/>
            <person name="Lebrun M.H."/>
            <person name="Bohnert H."/>
            <person name="Coughlan S."/>
            <person name="Butler J."/>
            <person name="Calvo S."/>
            <person name="Ma L.J."/>
            <person name="Nicol R."/>
            <person name="Purcell S."/>
            <person name="Nusbaum C."/>
            <person name="Galagan J.E."/>
            <person name="Birren B.W."/>
        </authorList>
    </citation>
    <scope>NUCLEOTIDE SEQUENCE [LARGE SCALE GENOMIC DNA]</scope>
    <source>
        <strain evidence="3">70-15 / ATCC MYA-4617 / FGSC 8958</strain>
    </source>
</reference>
<protein>
    <recommendedName>
        <fullName evidence="1">CN hydrolase domain-containing protein</fullName>
    </recommendedName>
</protein>
<keyword evidence="3" id="KW-1185">Reference proteome</keyword>
<dbReference type="PROSITE" id="PS50263">
    <property type="entry name" value="CN_HYDROLASE"/>
    <property type="match status" value="1"/>
</dbReference>
<evidence type="ECO:0000313" key="2">
    <source>
        <dbReference type="EMBL" id="EHA51061.1"/>
    </source>
</evidence>
<dbReference type="KEGG" id="mgr:MGG_17215"/>
<dbReference type="GeneID" id="12986511"/>
<dbReference type="eggNOG" id="KOG0806">
    <property type="taxonomic scope" value="Eukaryota"/>
</dbReference>
<dbReference type="InterPro" id="IPR003010">
    <property type="entry name" value="C-N_Hydrolase"/>
</dbReference>
<dbReference type="Pfam" id="PF00795">
    <property type="entry name" value="CN_hydrolase"/>
    <property type="match status" value="1"/>
</dbReference>
<organism evidence="2 3">
    <name type="scientific">Pyricularia oryzae (strain 70-15 / ATCC MYA-4617 / FGSC 8958)</name>
    <name type="common">Rice blast fungus</name>
    <name type="synonym">Magnaporthe oryzae</name>
    <dbReference type="NCBI Taxonomy" id="242507"/>
    <lineage>
        <taxon>Eukaryota</taxon>
        <taxon>Fungi</taxon>
        <taxon>Dikarya</taxon>
        <taxon>Ascomycota</taxon>
        <taxon>Pezizomycotina</taxon>
        <taxon>Sordariomycetes</taxon>
        <taxon>Sordariomycetidae</taxon>
        <taxon>Magnaporthales</taxon>
        <taxon>Pyriculariaceae</taxon>
        <taxon>Pyricularia</taxon>
    </lineage>
</organism>
<evidence type="ECO:0000259" key="1">
    <source>
        <dbReference type="PROSITE" id="PS50263"/>
    </source>
</evidence>
<gene>
    <name evidence="2" type="ORF">MGG_17215</name>
</gene>
<dbReference type="Gene3D" id="3.60.110.10">
    <property type="entry name" value="Carbon-nitrogen hydrolase"/>
    <property type="match status" value="1"/>
</dbReference>
<dbReference type="SMR" id="G4N8R5"/>
<dbReference type="SUPFAM" id="SSF56317">
    <property type="entry name" value="Carbon-nitrogen hydrolase"/>
    <property type="match status" value="1"/>
</dbReference>
<dbReference type="HOGENOM" id="CLU_503502_0_0_1"/>
<dbReference type="VEuPathDB" id="FungiDB:MGG_17215"/>
<dbReference type="EMBL" id="CM001234">
    <property type="protein sequence ID" value="EHA51061.1"/>
    <property type="molecule type" value="Genomic_DNA"/>
</dbReference>
<dbReference type="GO" id="GO:0030163">
    <property type="term" value="P:protein catabolic process"/>
    <property type="evidence" value="ECO:0007669"/>
    <property type="project" value="TreeGrafter"/>
</dbReference>
<feature type="domain" description="CN hydrolase" evidence="1">
    <location>
        <begin position="1"/>
        <end position="283"/>
    </location>
</feature>
<dbReference type="PANTHER" id="PTHR11750">
    <property type="entry name" value="PROTEIN N-TERMINAL AMIDASE"/>
    <property type="match status" value="1"/>
</dbReference>
<dbReference type="InParanoid" id="G4N8R5"/>
<reference key="2">
    <citation type="submission" date="2011-05" db="EMBL/GenBank/DDBJ databases">
        <title>The Genome Sequence of Magnaporthe oryzae 70-15.</title>
        <authorList>
            <consortium name="The Broad Institute Genome Sequencing Platform"/>
            <person name="Ma L.-J."/>
            <person name="Dead R."/>
            <person name="Young S.K."/>
            <person name="Zeng Q."/>
            <person name="Gargeya S."/>
            <person name="Fitzgerald M."/>
            <person name="Haas B."/>
            <person name="Abouelleil A."/>
            <person name="Alvarado L."/>
            <person name="Arachchi H.M."/>
            <person name="Berlin A."/>
            <person name="Brown A."/>
            <person name="Chapman S.B."/>
            <person name="Chen Z."/>
            <person name="Dunbar C."/>
            <person name="Freedman E."/>
            <person name="Gearin G."/>
            <person name="Gellesch M."/>
            <person name="Goldberg J."/>
            <person name="Griggs A."/>
            <person name="Gujja S."/>
            <person name="Heiman D."/>
            <person name="Howarth C."/>
            <person name="Larson L."/>
            <person name="Lui A."/>
            <person name="MacDonald P.J.P."/>
            <person name="Mehta T."/>
            <person name="Montmayeur A."/>
            <person name="Murphy C."/>
            <person name="Neiman D."/>
            <person name="Pearson M."/>
            <person name="Priest M."/>
            <person name="Roberts A."/>
            <person name="Saif S."/>
            <person name="Shea T."/>
            <person name="Shenoy N."/>
            <person name="Sisk P."/>
            <person name="Stolte C."/>
            <person name="Sykes S."/>
            <person name="Yandava C."/>
            <person name="Wortman J."/>
            <person name="Nusbaum C."/>
            <person name="Birren B."/>
        </authorList>
    </citation>
    <scope>NUCLEOTIDE SEQUENCE</scope>
    <source>
        <strain>70-15</strain>
    </source>
</reference>
<dbReference type="OMA" id="QNICPRS"/>
<dbReference type="GO" id="GO:0070773">
    <property type="term" value="F:protein-N-terminal glutamine amidohydrolase activity"/>
    <property type="evidence" value="ECO:0007669"/>
    <property type="project" value="InterPro"/>
</dbReference>
<dbReference type="OrthoDB" id="201515at2759"/>
<dbReference type="PANTHER" id="PTHR11750:SF26">
    <property type="entry name" value="PROTEIN N-TERMINAL AMIDASE"/>
    <property type="match status" value="1"/>
</dbReference>
<dbReference type="STRING" id="242507.G4N8R5"/>
<dbReference type="Proteomes" id="UP000009058">
    <property type="component" value="Chromosome 4"/>
</dbReference>